<keyword evidence="3" id="KW-1185">Reference proteome</keyword>
<protein>
    <submittedName>
        <fullName evidence="2">Uncharacterized protein</fullName>
    </submittedName>
</protein>
<dbReference type="Proteomes" id="UP001165090">
    <property type="component" value="Unassembled WGS sequence"/>
</dbReference>
<evidence type="ECO:0000313" key="2">
    <source>
        <dbReference type="EMBL" id="GLI69653.1"/>
    </source>
</evidence>
<reference evidence="2 3" key="1">
    <citation type="journal article" date="2023" name="IScience">
        <title>Expanded male sex-determining region conserved during the evolution of homothallism in the green alga Volvox.</title>
        <authorList>
            <person name="Yamamoto K."/>
            <person name="Matsuzaki R."/>
            <person name="Mahakham W."/>
            <person name="Heman W."/>
            <person name="Sekimoto H."/>
            <person name="Kawachi M."/>
            <person name="Minakuchi Y."/>
            <person name="Toyoda A."/>
            <person name="Nozaki H."/>
        </authorList>
    </citation>
    <scope>NUCLEOTIDE SEQUENCE [LARGE SCALE GENOMIC DNA]</scope>
    <source>
        <strain evidence="2 3">NIES-4468</strain>
    </source>
</reference>
<comment type="caution">
    <text evidence="2">The sequence shown here is derived from an EMBL/GenBank/DDBJ whole genome shotgun (WGS) entry which is preliminary data.</text>
</comment>
<accession>A0ABQ5SJJ9</accession>
<dbReference type="EMBL" id="BSDZ01000086">
    <property type="protein sequence ID" value="GLI69653.1"/>
    <property type="molecule type" value="Genomic_DNA"/>
</dbReference>
<sequence>MPDDRSGFSHHCRRCMECGWGYADMPEAVISCCMLYALALPRLPLSPPLHHGWVRPGGLAVSRERGHGHGFIPAGLTGSGRGNQRCHDSLSFALPSTAVIEPLGIQRLTQAHTSLGDTGTPLPPLSTLELQRRS</sequence>
<name>A0ABQ5SJJ9_9CHLO</name>
<evidence type="ECO:0000313" key="3">
    <source>
        <dbReference type="Proteomes" id="UP001165090"/>
    </source>
</evidence>
<evidence type="ECO:0000256" key="1">
    <source>
        <dbReference type="SAM" id="MobiDB-lite"/>
    </source>
</evidence>
<gene>
    <name evidence="2" type="ORF">VaNZ11_014324</name>
</gene>
<organism evidence="2 3">
    <name type="scientific">Volvox africanus</name>
    <dbReference type="NCBI Taxonomy" id="51714"/>
    <lineage>
        <taxon>Eukaryota</taxon>
        <taxon>Viridiplantae</taxon>
        <taxon>Chlorophyta</taxon>
        <taxon>core chlorophytes</taxon>
        <taxon>Chlorophyceae</taxon>
        <taxon>CS clade</taxon>
        <taxon>Chlamydomonadales</taxon>
        <taxon>Volvocaceae</taxon>
        <taxon>Volvox</taxon>
    </lineage>
</organism>
<feature type="region of interest" description="Disordered" evidence="1">
    <location>
        <begin position="112"/>
        <end position="134"/>
    </location>
</feature>
<proteinExistence type="predicted"/>